<dbReference type="CDD" id="cd01318">
    <property type="entry name" value="DHOase_IIb"/>
    <property type="match status" value="1"/>
</dbReference>
<accession>A0A068NVY3</accession>
<dbReference type="SUPFAM" id="SSF51338">
    <property type="entry name" value="Composite domain of metallo-dependent hydrolases"/>
    <property type="match status" value="1"/>
</dbReference>
<dbReference type="EMBL" id="CP007139">
    <property type="protein sequence ID" value="AIE86945.1"/>
    <property type="molecule type" value="Genomic_DNA"/>
</dbReference>
<dbReference type="RefSeq" id="WP_038473300.1">
    <property type="nucleotide sequence ID" value="NZ_CP007139.1"/>
</dbReference>
<dbReference type="InterPro" id="IPR032466">
    <property type="entry name" value="Metal_Hydrolase"/>
</dbReference>
<keyword evidence="4" id="KW-0479">Metal-binding</keyword>
<dbReference type="SUPFAM" id="SSF51556">
    <property type="entry name" value="Metallo-dependent hydrolases"/>
    <property type="match status" value="1"/>
</dbReference>
<dbReference type="KEGG" id="fgi:OP10G_3577"/>
<dbReference type="OrthoDB" id="9775759at2"/>
<evidence type="ECO:0000256" key="4">
    <source>
        <dbReference type="ARBA" id="ARBA00022723"/>
    </source>
</evidence>
<dbReference type="GO" id="GO:0046872">
    <property type="term" value="F:metal ion binding"/>
    <property type="evidence" value="ECO:0007669"/>
    <property type="project" value="UniProtKB-KW"/>
</dbReference>
<comment type="similarity">
    <text evidence="3">Belongs to the metallo-dependent hydrolases superfamily. DHOase family. Class I DHOase subfamily.</text>
</comment>
<reference evidence="8 9" key="1">
    <citation type="journal article" date="2014" name="PLoS ONE">
        <title>The first complete genome sequence of the class fimbriimonadia in the phylum armatimonadetes.</title>
        <authorList>
            <person name="Hu Z.Y."/>
            <person name="Wang Y.Z."/>
            <person name="Im W.T."/>
            <person name="Wang S.Y."/>
            <person name="Zhao G.P."/>
            <person name="Zheng H.J."/>
            <person name="Quan Z.X."/>
        </authorList>
    </citation>
    <scope>NUCLEOTIDE SEQUENCE [LARGE SCALE GENOMIC DNA]</scope>
    <source>
        <strain evidence="8">Gsoil 348</strain>
    </source>
</reference>
<evidence type="ECO:0000259" key="7">
    <source>
        <dbReference type="Pfam" id="PF01979"/>
    </source>
</evidence>
<dbReference type="InterPro" id="IPR006680">
    <property type="entry name" value="Amidohydro-rel"/>
</dbReference>
<feature type="region of interest" description="Disordered" evidence="6">
    <location>
        <begin position="179"/>
        <end position="204"/>
    </location>
</feature>
<dbReference type="InterPro" id="IPR050138">
    <property type="entry name" value="DHOase/Allantoinase_Hydrolase"/>
</dbReference>
<name>A0A068NVY3_FIMGI</name>
<keyword evidence="9" id="KW-1185">Reference proteome</keyword>
<sequence>MAFDLVIRDGLVTTSSRSERADVGIREGKIAEIGNLNGAEAAETIDAKGLVVMPGVIDTQVHFREPGLEQKEDLATGTLAALLGGVTGILEMPNTNPTTTDAIALQDKLSRASGRAWCNYGFFVGATTENIDQLAAYEQLPGTPGIKIFMGSSTGPLLVGDDEHLRRVLMSGRKRCPIHAEDEPRNRERKALLSESPHPREHPFLRDSESARLATERILRLSKETGRPVHILHVSTLEEPPMIAEAKRQRLGTTAEVTPQHLWFFAPECYERLGTLAQMNPPIRSAEHREALWRALGEDVFDVFGSDHAPHTLEEKSLPYPQSPSGMPGVQTLLPVLLTFVAQGRLGLQTVVRMACERPAALYGIANKGRITVGADADLAIIDPNRKYIFERSMVRSKCGWSPYEGEMFTGAVEHVVLGGLVAVRDGGVVGDPHGRMLVFQ</sequence>
<gene>
    <name evidence="8" type="ORF">OP10G_3577</name>
</gene>
<dbReference type="NCBIfam" id="TIGR00857">
    <property type="entry name" value="pyrC_multi"/>
    <property type="match status" value="1"/>
</dbReference>
<dbReference type="Gene3D" id="3.20.20.140">
    <property type="entry name" value="Metal-dependent hydrolases"/>
    <property type="match status" value="1"/>
</dbReference>
<dbReference type="PROSITE" id="PS00483">
    <property type="entry name" value="DIHYDROOROTASE_2"/>
    <property type="match status" value="1"/>
</dbReference>
<evidence type="ECO:0000256" key="1">
    <source>
        <dbReference type="ARBA" id="ARBA00001947"/>
    </source>
</evidence>
<dbReference type="PANTHER" id="PTHR43668">
    <property type="entry name" value="ALLANTOINASE"/>
    <property type="match status" value="1"/>
</dbReference>
<dbReference type="GO" id="GO:0005737">
    <property type="term" value="C:cytoplasm"/>
    <property type="evidence" value="ECO:0007669"/>
    <property type="project" value="TreeGrafter"/>
</dbReference>
<dbReference type="InterPro" id="IPR002195">
    <property type="entry name" value="Dihydroorotase_CS"/>
</dbReference>
<dbReference type="STRING" id="661478.OP10G_3577"/>
<dbReference type="InterPro" id="IPR011059">
    <property type="entry name" value="Metal-dep_hydrolase_composite"/>
</dbReference>
<dbReference type="AlphaFoldDB" id="A0A068NVY3"/>
<evidence type="ECO:0000256" key="5">
    <source>
        <dbReference type="ARBA" id="ARBA00022801"/>
    </source>
</evidence>
<dbReference type="GO" id="GO:0004038">
    <property type="term" value="F:allantoinase activity"/>
    <property type="evidence" value="ECO:0007669"/>
    <property type="project" value="TreeGrafter"/>
</dbReference>
<dbReference type="Pfam" id="PF01979">
    <property type="entry name" value="Amidohydro_1"/>
    <property type="match status" value="1"/>
</dbReference>
<evidence type="ECO:0000313" key="8">
    <source>
        <dbReference type="EMBL" id="AIE86945.1"/>
    </source>
</evidence>
<evidence type="ECO:0000256" key="3">
    <source>
        <dbReference type="ARBA" id="ARBA00010286"/>
    </source>
</evidence>
<dbReference type="eggNOG" id="COG0044">
    <property type="taxonomic scope" value="Bacteria"/>
</dbReference>
<organism evidence="8 9">
    <name type="scientific">Fimbriimonas ginsengisoli Gsoil 348</name>
    <dbReference type="NCBI Taxonomy" id="661478"/>
    <lineage>
        <taxon>Bacteria</taxon>
        <taxon>Bacillati</taxon>
        <taxon>Armatimonadota</taxon>
        <taxon>Fimbriimonadia</taxon>
        <taxon>Fimbriimonadales</taxon>
        <taxon>Fimbriimonadaceae</taxon>
        <taxon>Fimbriimonas</taxon>
    </lineage>
</organism>
<keyword evidence="5" id="KW-0378">Hydrolase</keyword>
<evidence type="ECO:0000256" key="6">
    <source>
        <dbReference type="SAM" id="MobiDB-lite"/>
    </source>
</evidence>
<dbReference type="NCBIfam" id="NF006559">
    <property type="entry name" value="PRK09060.1"/>
    <property type="match status" value="1"/>
</dbReference>
<comment type="function">
    <text evidence="2">Catalyzes the reversible cyclization of carbamoyl aspartate to dihydroorotate.</text>
</comment>
<protein>
    <submittedName>
        <fullName evidence="8">Dihydroorotase</fullName>
    </submittedName>
</protein>
<evidence type="ECO:0000313" key="9">
    <source>
        <dbReference type="Proteomes" id="UP000027982"/>
    </source>
</evidence>
<comment type="cofactor">
    <cofactor evidence="1">
        <name>Zn(2+)</name>
        <dbReference type="ChEBI" id="CHEBI:29105"/>
    </cofactor>
</comment>
<proteinExistence type="inferred from homology"/>
<dbReference type="HOGENOM" id="CLU_015572_1_1_0"/>
<dbReference type="PANTHER" id="PTHR43668:SF4">
    <property type="entry name" value="ALLANTOINASE"/>
    <property type="match status" value="1"/>
</dbReference>
<evidence type="ECO:0000256" key="2">
    <source>
        <dbReference type="ARBA" id="ARBA00002368"/>
    </source>
</evidence>
<dbReference type="Proteomes" id="UP000027982">
    <property type="component" value="Chromosome"/>
</dbReference>
<dbReference type="Gene3D" id="2.30.40.10">
    <property type="entry name" value="Urease, subunit C, domain 1"/>
    <property type="match status" value="1"/>
</dbReference>
<feature type="domain" description="Amidohydrolase-related" evidence="7">
    <location>
        <begin position="51"/>
        <end position="420"/>
    </location>
</feature>
<dbReference type="GO" id="GO:0006145">
    <property type="term" value="P:purine nucleobase catabolic process"/>
    <property type="evidence" value="ECO:0007669"/>
    <property type="project" value="TreeGrafter"/>
</dbReference>